<organism evidence="2 3">
    <name type="scientific">Actinomadura fulvescens</name>
    <dbReference type="NCBI Taxonomy" id="46160"/>
    <lineage>
        <taxon>Bacteria</taxon>
        <taxon>Bacillati</taxon>
        <taxon>Actinomycetota</taxon>
        <taxon>Actinomycetes</taxon>
        <taxon>Streptosporangiales</taxon>
        <taxon>Thermomonosporaceae</taxon>
        <taxon>Actinomadura</taxon>
    </lineage>
</organism>
<dbReference type="EMBL" id="BAAATD010000009">
    <property type="protein sequence ID" value="GAA2618732.1"/>
    <property type="molecule type" value="Genomic_DNA"/>
</dbReference>
<gene>
    <name evidence="2" type="ORF">GCM10010411_62810</name>
</gene>
<evidence type="ECO:0000256" key="1">
    <source>
        <dbReference type="SAM" id="MobiDB-lite"/>
    </source>
</evidence>
<reference evidence="2 3" key="1">
    <citation type="journal article" date="2019" name="Int. J. Syst. Evol. Microbiol.">
        <title>The Global Catalogue of Microorganisms (GCM) 10K type strain sequencing project: providing services to taxonomists for standard genome sequencing and annotation.</title>
        <authorList>
            <consortium name="The Broad Institute Genomics Platform"/>
            <consortium name="The Broad Institute Genome Sequencing Center for Infectious Disease"/>
            <person name="Wu L."/>
            <person name="Ma J."/>
        </authorList>
    </citation>
    <scope>NUCLEOTIDE SEQUENCE [LARGE SCALE GENOMIC DNA]</scope>
    <source>
        <strain evidence="2 3">JCM 6833</strain>
    </source>
</reference>
<feature type="region of interest" description="Disordered" evidence="1">
    <location>
        <begin position="78"/>
        <end position="106"/>
    </location>
</feature>
<evidence type="ECO:0008006" key="4">
    <source>
        <dbReference type="Google" id="ProtNLM"/>
    </source>
</evidence>
<dbReference type="RefSeq" id="WP_344546095.1">
    <property type="nucleotide sequence ID" value="NZ_BAAATD010000009.1"/>
</dbReference>
<comment type="caution">
    <text evidence="2">The sequence shown here is derived from an EMBL/GenBank/DDBJ whole genome shotgun (WGS) entry which is preliminary data.</text>
</comment>
<sequence>MTRLAAFLREHGEAVEYDLRAYWSCALTDITWRQLRVFLEHVPLDSATARSVHGEAAVWGMPEQLLAAVVDVLNWANYQRGGGKGNRPRPVKRPGDGRRTTHYGRTHLSSEQAIDLLARARDGTIADP</sequence>
<protein>
    <recommendedName>
        <fullName evidence="4">Transposase</fullName>
    </recommendedName>
</protein>
<evidence type="ECO:0000313" key="2">
    <source>
        <dbReference type="EMBL" id="GAA2618732.1"/>
    </source>
</evidence>
<keyword evidence="3" id="KW-1185">Reference proteome</keyword>
<accession>A0ABN3Q6R6</accession>
<name>A0ABN3Q6R6_9ACTN</name>
<evidence type="ECO:0000313" key="3">
    <source>
        <dbReference type="Proteomes" id="UP001501509"/>
    </source>
</evidence>
<proteinExistence type="predicted"/>
<dbReference type="Proteomes" id="UP001501509">
    <property type="component" value="Unassembled WGS sequence"/>
</dbReference>